<proteinExistence type="predicted"/>
<keyword evidence="2" id="KW-1185">Reference proteome</keyword>
<dbReference type="Proteomes" id="UP001354989">
    <property type="component" value="Chromosome"/>
</dbReference>
<sequence>MFCCLTHVYCFFEGNRPLWCCEALFVGIIKVGAQTVYFRFGVLSFN</sequence>
<name>A0ABM7VFQ0_9BACT</name>
<organism evidence="1 2">
    <name type="scientific">Persicobacter psychrovividus</name>
    <dbReference type="NCBI Taxonomy" id="387638"/>
    <lineage>
        <taxon>Bacteria</taxon>
        <taxon>Pseudomonadati</taxon>
        <taxon>Bacteroidota</taxon>
        <taxon>Cytophagia</taxon>
        <taxon>Cytophagales</taxon>
        <taxon>Persicobacteraceae</taxon>
        <taxon>Persicobacter</taxon>
    </lineage>
</organism>
<reference evidence="1 2" key="1">
    <citation type="submission" date="2021-12" db="EMBL/GenBank/DDBJ databases">
        <title>Genome sequencing of bacteria with rrn-lacking chromosome and rrn-plasmid.</title>
        <authorList>
            <person name="Anda M."/>
            <person name="Iwasaki W."/>
        </authorList>
    </citation>
    <scope>NUCLEOTIDE SEQUENCE [LARGE SCALE GENOMIC DNA]</scope>
    <source>
        <strain evidence="1 2">NBRC 101262</strain>
    </source>
</reference>
<evidence type="ECO:0000313" key="1">
    <source>
        <dbReference type="EMBL" id="BDC99798.1"/>
    </source>
</evidence>
<evidence type="ECO:0000313" key="2">
    <source>
        <dbReference type="Proteomes" id="UP001354989"/>
    </source>
</evidence>
<dbReference type="EMBL" id="AP025292">
    <property type="protein sequence ID" value="BDC99798.1"/>
    <property type="molecule type" value="Genomic_DNA"/>
</dbReference>
<protein>
    <submittedName>
        <fullName evidence="1">Uncharacterized protein</fullName>
    </submittedName>
</protein>
<gene>
    <name evidence="1" type="ORF">PEPS_20790</name>
</gene>
<accession>A0ABM7VFQ0</accession>